<dbReference type="EMBL" id="CM024806">
    <property type="protein sequence ID" value="KAG8009046.1"/>
    <property type="molecule type" value="Genomic_DNA"/>
</dbReference>
<name>A0ACB7F4I7_NIBAL</name>
<sequence length="104" mass="11555">MDNWTLLSARFDVSEEAMMEVQGRLQRHRRVGDGGVEQVGPMRGEGKERETCTYASEKSQTGYGNSSVCLREPESESSTITSADRKMEMKASSIIDNGYILAND</sequence>
<keyword evidence="2" id="KW-1185">Reference proteome</keyword>
<evidence type="ECO:0000313" key="1">
    <source>
        <dbReference type="EMBL" id="KAG8009046.1"/>
    </source>
</evidence>
<gene>
    <name evidence="1" type="ORF">GBF38_011640</name>
</gene>
<protein>
    <submittedName>
        <fullName evidence="1">Uncharacterized protein</fullName>
    </submittedName>
</protein>
<comment type="caution">
    <text evidence="1">The sequence shown here is derived from an EMBL/GenBank/DDBJ whole genome shotgun (WGS) entry which is preliminary data.</text>
</comment>
<reference evidence="1" key="1">
    <citation type="submission" date="2020-04" db="EMBL/GenBank/DDBJ databases">
        <title>A chromosome-scale assembly and high-density genetic map of the yellow drum (Nibea albiflora) genome.</title>
        <authorList>
            <person name="Xu D."/>
            <person name="Zhang W."/>
            <person name="Chen R."/>
            <person name="Tan P."/>
            <person name="Wang L."/>
            <person name="Song H."/>
            <person name="Tian L."/>
            <person name="Zhu Q."/>
            <person name="Wang B."/>
        </authorList>
    </citation>
    <scope>NUCLEOTIDE SEQUENCE</scope>
    <source>
        <strain evidence="1">ZJHYS-2018</strain>
    </source>
</reference>
<accession>A0ACB7F4I7</accession>
<proteinExistence type="predicted"/>
<organism evidence="1 2">
    <name type="scientific">Nibea albiflora</name>
    <name type="common">Yellow drum</name>
    <name type="synonym">Corvina albiflora</name>
    <dbReference type="NCBI Taxonomy" id="240163"/>
    <lineage>
        <taxon>Eukaryota</taxon>
        <taxon>Metazoa</taxon>
        <taxon>Chordata</taxon>
        <taxon>Craniata</taxon>
        <taxon>Vertebrata</taxon>
        <taxon>Euteleostomi</taxon>
        <taxon>Actinopterygii</taxon>
        <taxon>Neopterygii</taxon>
        <taxon>Teleostei</taxon>
        <taxon>Neoteleostei</taxon>
        <taxon>Acanthomorphata</taxon>
        <taxon>Eupercaria</taxon>
        <taxon>Sciaenidae</taxon>
        <taxon>Nibea</taxon>
    </lineage>
</organism>
<evidence type="ECO:0000313" key="2">
    <source>
        <dbReference type="Proteomes" id="UP000805704"/>
    </source>
</evidence>
<dbReference type="Proteomes" id="UP000805704">
    <property type="component" value="Chromosome 18"/>
</dbReference>